<keyword evidence="7 8" id="KW-0694">RNA-binding</keyword>
<dbReference type="InterPro" id="IPR004476">
    <property type="entry name" value="RNase_II/RNase_R"/>
</dbReference>
<dbReference type="AlphaFoldDB" id="A0A916YV09"/>
<dbReference type="InterPro" id="IPR012340">
    <property type="entry name" value="NA-bd_OB-fold"/>
</dbReference>
<proteinExistence type="inferred from homology"/>
<dbReference type="EMBL" id="BMKK01000005">
    <property type="protein sequence ID" value="GGD61996.1"/>
    <property type="molecule type" value="Genomic_DNA"/>
</dbReference>
<dbReference type="GO" id="GO:0008859">
    <property type="term" value="F:exoribonuclease II activity"/>
    <property type="evidence" value="ECO:0007669"/>
    <property type="project" value="UniProtKB-UniRule"/>
</dbReference>
<evidence type="ECO:0000256" key="1">
    <source>
        <dbReference type="ARBA" id="ARBA00001849"/>
    </source>
</evidence>
<comment type="catalytic activity">
    <reaction evidence="1 8">
        <text>Exonucleolytic cleavage in the 3'- to 5'-direction to yield nucleoside 5'-phosphates.</text>
        <dbReference type="EC" id="3.1.13.1"/>
    </reaction>
</comment>
<dbReference type="InterPro" id="IPR013223">
    <property type="entry name" value="RNase_B_OB_dom"/>
</dbReference>
<keyword evidence="5 8" id="KW-0378">Hydrolase</keyword>
<dbReference type="Pfam" id="PF00773">
    <property type="entry name" value="RNB"/>
    <property type="match status" value="1"/>
</dbReference>
<dbReference type="PANTHER" id="PTHR23355">
    <property type="entry name" value="RIBONUCLEASE"/>
    <property type="match status" value="1"/>
</dbReference>
<dbReference type="SMART" id="SM00955">
    <property type="entry name" value="RNB"/>
    <property type="match status" value="1"/>
</dbReference>
<comment type="function">
    <text evidence="8">3'-5' exoribonuclease that releases 5'-nucleoside monophosphates and is involved in maturation of structured RNAs.</text>
</comment>
<keyword evidence="3 8" id="KW-0963">Cytoplasm</keyword>
<evidence type="ECO:0000256" key="8">
    <source>
        <dbReference type="HAMAP-Rule" id="MF_01895"/>
    </source>
</evidence>
<dbReference type="PANTHER" id="PTHR23355:SF9">
    <property type="entry name" value="DIS3-LIKE EXONUCLEASE 2"/>
    <property type="match status" value="1"/>
</dbReference>
<protein>
    <recommendedName>
        <fullName evidence="8">Ribonuclease R</fullName>
        <shortName evidence="8">RNase R</shortName>
        <ecNumber evidence="8">3.1.13.1</ecNumber>
    </recommendedName>
</protein>
<dbReference type="PROSITE" id="PS01175">
    <property type="entry name" value="RIBONUCLEASE_II"/>
    <property type="match status" value="1"/>
</dbReference>
<dbReference type="SMART" id="SM00316">
    <property type="entry name" value="S1"/>
    <property type="match status" value="1"/>
</dbReference>
<reference evidence="11" key="1">
    <citation type="journal article" date="2014" name="Int. J. Syst. Evol. Microbiol.">
        <title>Complete genome sequence of Corynebacterium casei LMG S-19264T (=DSM 44701T), isolated from a smear-ripened cheese.</title>
        <authorList>
            <consortium name="US DOE Joint Genome Institute (JGI-PGF)"/>
            <person name="Walter F."/>
            <person name="Albersmeier A."/>
            <person name="Kalinowski J."/>
            <person name="Ruckert C."/>
        </authorList>
    </citation>
    <scope>NUCLEOTIDE SEQUENCE</scope>
    <source>
        <strain evidence="11">CGMCC 1.15958</strain>
    </source>
</reference>
<feature type="compositionally biased region" description="Polar residues" evidence="9">
    <location>
        <begin position="743"/>
        <end position="758"/>
    </location>
</feature>
<comment type="similarity">
    <text evidence="8">Belongs to the RNR ribonuclease family. RNase R subfamily.</text>
</comment>
<comment type="caution">
    <text evidence="11">The sequence shown here is derived from an EMBL/GenBank/DDBJ whole genome shotgun (WGS) entry which is preliminary data.</text>
</comment>
<dbReference type="Pfam" id="PF00575">
    <property type="entry name" value="S1"/>
    <property type="match status" value="1"/>
</dbReference>
<gene>
    <name evidence="8 11" type="primary">rnr</name>
    <name evidence="11" type="ORF">GCM10011514_27540</name>
</gene>
<evidence type="ECO:0000313" key="12">
    <source>
        <dbReference type="Proteomes" id="UP000609064"/>
    </source>
</evidence>
<dbReference type="InterPro" id="IPR050180">
    <property type="entry name" value="RNR_Ribonuclease"/>
</dbReference>
<evidence type="ECO:0000256" key="3">
    <source>
        <dbReference type="ARBA" id="ARBA00022490"/>
    </source>
</evidence>
<dbReference type="PROSITE" id="PS50126">
    <property type="entry name" value="S1"/>
    <property type="match status" value="1"/>
</dbReference>
<evidence type="ECO:0000256" key="5">
    <source>
        <dbReference type="ARBA" id="ARBA00022801"/>
    </source>
</evidence>
<dbReference type="InterPro" id="IPR040476">
    <property type="entry name" value="CSD2"/>
</dbReference>
<reference evidence="11" key="2">
    <citation type="submission" date="2020-09" db="EMBL/GenBank/DDBJ databases">
        <authorList>
            <person name="Sun Q."/>
            <person name="Zhou Y."/>
        </authorList>
    </citation>
    <scope>NUCLEOTIDE SEQUENCE</scope>
    <source>
        <strain evidence="11">CGMCC 1.15958</strain>
    </source>
</reference>
<dbReference type="Pfam" id="PF17876">
    <property type="entry name" value="CSD2"/>
    <property type="match status" value="1"/>
</dbReference>
<evidence type="ECO:0000256" key="4">
    <source>
        <dbReference type="ARBA" id="ARBA00022722"/>
    </source>
</evidence>
<evidence type="ECO:0000313" key="11">
    <source>
        <dbReference type="EMBL" id="GGD61996.1"/>
    </source>
</evidence>
<keyword evidence="4 8" id="KW-0540">Nuclease</keyword>
<evidence type="ECO:0000256" key="6">
    <source>
        <dbReference type="ARBA" id="ARBA00022839"/>
    </source>
</evidence>
<dbReference type="Proteomes" id="UP000609064">
    <property type="component" value="Unassembled WGS sequence"/>
</dbReference>
<dbReference type="HAMAP" id="MF_01895">
    <property type="entry name" value="RNase_R"/>
    <property type="match status" value="1"/>
</dbReference>
<evidence type="ECO:0000256" key="7">
    <source>
        <dbReference type="ARBA" id="ARBA00022884"/>
    </source>
</evidence>
<dbReference type="InterPro" id="IPR001900">
    <property type="entry name" value="RNase_II/R"/>
</dbReference>
<dbReference type="Gene3D" id="2.40.50.140">
    <property type="entry name" value="Nucleic acid-binding proteins"/>
    <property type="match status" value="2"/>
</dbReference>
<dbReference type="GO" id="GO:0006402">
    <property type="term" value="P:mRNA catabolic process"/>
    <property type="evidence" value="ECO:0007669"/>
    <property type="project" value="TreeGrafter"/>
</dbReference>
<evidence type="ECO:0000259" key="10">
    <source>
        <dbReference type="PROSITE" id="PS50126"/>
    </source>
</evidence>
<evidence type="ECO:0000256" key="9">
    <source>
        <dbReference type="SAM" id="MobiDB-lite"/>
    </source>
</evidence>
<organism evidence="11 12">
    <name type="scientific">Emticicia aquatilis</name>
    <dbReference type="NCBI Taxonomy" id="1537369"/>
    <lineage>
        <taxon>Bacteria</taxon>
        <taxon>Pseudomonadati</taxon>
        <taxon>Bacteroidota</taxon>
        <taxon>Cytophagia</taxon>
        <taxon>Cytophagales</taxon>
        <taxon>Leadbetterellaceae</taxon>
        <taxon>Emticicia</taxon>
    </lineage>
</organism>
<dbReference type="SUPFAM" id="SSF50249">
    <property type="entry name" value="Nucleic acid-binding proteins"/>
    <property type="match status" value="4"/>
</dbReference>
<dbReference type="NCBIfam" id="TIGR02063">
    <property type="entry name" value="RNase_R"/>
    <property type="match status" value="1"/>
</dbReference>
<dbReference type="Pfam" id="PF08206">
    <property type="entry name" value="OB_RNB"/>
    <property type="match status" value="1"/>
</dbReference>
<keyword evidence="12" id="KW-1185">Reference proteome</keyword>
<dbReference type="GO" id="GO:0003723">
    <property type="term" value="F:RNA binding"/>
    <property type="evidence" value="ECO:0007669"/>
    <property type="project" value="UniProtKB-UniRule"/>
</dbReference>
<dbReference type="InterPro" id="IPR022966">
    <property type="entry name" value="RNase_II/R_CS"/>
</dbReference>
<dbReference type="CDD" id="cd04471">
    <property type="entry name" value="S1_RNase_R"/>
    <property type="match status" value="1"/>
</dbReference>
<evidence type="ECO:0000256" key="2">
    <source>
        <dbReference type="ARBA" id="ARBA00004496"/>
    </source>
</evidence>
<dbReference type="GO" id="GO:0005829">
    <property type="term" value="C:cytosol"/>
    <property type="evidence" value="ECO:0007669"/>
    <property type="project" value="TreeGrafter"/>
</dbReference>
<feature type="region of interest" description="Disordered" evidence="9">
    <location>
        <begin position="736"/>
        <end position="786"/>
    </location>
</feature>
<dbReference type="InterPro" id="IPR011805">
    <property type="entry name" value="RNase_R"/>
</dbReference>
<name>A0A916YV09_9BACT</name>
<accession>A0A916YV09</accession>
<keyword evidence="6 8" id="KW-0269">Exonuclease</keyword>
<feature type="domain" description="S1 motif" evidence="10">
    <location>
        <begin position="654"/>
        <end position="735"/>
    </location>
</feature>
<dbReference type="EC" id="3.1.13.1" evidence="8"/>
<dbReference type="NCBIfam" id="TIGR00358">
    <property type="entry name" value="3_prime_RNase"/>
    <property type="match status" value="1"/>
</dbReference>
<comment type="subcellular location">
    <subcellularLocation>
        <location evidence="2 8">Cytoplasm</location>
    </subcellularLocation>
</comment>
<dbReference type="InterPro" id="IPR003029">
    <property type="entry name" value="S1_domain"/>
</dbReference>
<sequence length="786" mass="89956">MIKQTMAKNKQKSYYDQLKAEILAFLSVNIERPYTLQDLFTHYDVKNKQEKALYGMLVEDLLEEGKIYQIDKGKYTVDVNANAVVGRLDHVNPKFGFIRYDDTKPDIWVDADDLKGAIDGDLVKATIYGEFYKKGNNPEGAVIEIIERGRKEIVGKIQVFGNYALVRPDHKNLHDDIFIPKDKINGATKDDLVIVKIVEYPTNVQQGVGEVTEILGKSGDNNAEMHAILAEFGLPIRFDKAIEEEAAAISEVITEEEIKKRRDFREILTFTIDPHDAKDFDDALSFRILENQNYEIGVHIADVTHYVQEGTRLEEEALNRATSVYLVDRTIPMLPEKLSNNLCSLRPHEDKLTFSAVFEMTHDGRLINEWFGRTVIHSDHRFTYEDAQKVLENEEGDVLNPATEPDEILEKYRFPLHTLNHLAKILKKERFRNGAINFETNEVKFKLDETGKPLGVVLKIRKDAHKLIEEFMLLANKKVAEFVFKLKNEANSEANTMVYRVHEPPNPEKLQNFANFAGRFGFSIKTDSDKTLSNSMNKMMAEVEGTPVQNVLEQLAVRTMSKARYTTEPLGHFGLAFEHYSHFTSPIRRYPDMMAHRLLQHYLTALPKDRNKVSHDEYEKKSKHSSDREKLAAEAERASIKYKQVEFMSLQERRTIFTGVVTGVTDFGIFVEITSTSCEGMVRLADLKDDFYEWDRNNYRVVGKRTGRVINFGDTVKVTVKGTDLERRSMDLELVGLEGKSMPASSTKRSNKDATSSRGGRREKPSRTAPKSSRTSSKDKGKRKRK</sequence>